<dbReference type="EMBL" id="JACOGD010000002">
    <property type="protein sequence ID" value="MBC3930847.1"/>
    <property type="molecule type" value="Genomic_DNA"/>
</dbReference>
<evidence type="ECO:0000313" key="3">
    <source>
        <dbReference type="Proteomes" id="UP000654304"/>
    </source>
</evidence>
<proteinExistence type="predicted"/>
<dbReference type="Gene3D" id="3.40.50.10610">
    <property type="entry name" value="ABC-type transport auxiliary lipoprotein component"/>
    <property type="match status" value="1"/>
</dbReference>
<dbReference type="Proteomes" id="UP000654304">
    <property type="component" value="Unassembled WGS sequence"/>
</dbReference>
<gene>
    <name evidence="2" type="ORF">H8K43_04120</name>
</gene>
<evidence type="ECO:0000259" key="1">
    <source>
        <dbReference type="Pfam" id="PF03886"/>
    </source>
</evidence>
<protein>
    <submittedName>
        <fullName evidence="2">Membrane integrity-associated transporter subunit PqiC</fullName>
    </submittedName>
</protein>
<evidence type="ECO:0000313" key="2">
    <source>
        <dbReference type="EMBL" id="MBC3930847.1"/>
    </source>
</evidence>
<organism evidence="2 3">
    <name type="scientific">Undibacterium curvum</name>
    <dbReference type="NCBI Taxonomy" id="2762294"/>
    <lineage>
        <taxon>Bacteria</taxon>
        <taxon>Pseudomonadati</taxon>
        <taxon>Pseudomonadota</taxon>
        <taxon>Betaproteobacteria</taxon>
        <taxon>Burkholderiales</taxon>
        <taxon>Oxalobacteraceae</taxon>
        <taxon>Undibacterium</taxon>
    </lineage>
</organism>
<feature type="domain" description="ABC-type transport auxiliary lipoprotein component" evidence="1">
    <location>
        <begin position="57"/>
        <end position="212"/>
    </location>
</feature>
<name>A0ABR7A1X3_9BURK</name>
<dbReference type="SUPFAM" id="SSF159594">
    <property type="entry name" value="XCC0632-like"/>
    <property type="match status" value="1"/>
</dbReference>
<sequence>MFSILSADFSKNGSSRGLKRLLSGLLTLLAIASMSACSSNPAPLKQQYDLGPLAAIPATAVTPVTSAPAGLRFVLADIQTTAALDSQAMLYRLQYENAQQLKAYAYARWSMPPAQLIQQRFKQQTSAAGGLVLQRNQAAPDTPVLQLELDEFSQVFSSASSSHAQLNGRALISKGGKVLRHRQFQIQLPARQADAAGGATALQLAVDQLIAELQQEILQLH</sequence>
<accession>A0ABR7A1X3</accession>
<comment type="caution">
    <text evidence="2">The sequence shown here is derived from an EMBL/GenBank/DDBJ whole genome shotgun (WGS) entry which is preliminary data.</text>
</comment>
<dbReference type="InterPro" id="IPR005586">
    <property type="entry name" value="ABC_trans_aux"/>
</dbReference>
<dbReference type="RefSeq" id="WP_186902688.1">
    <property type="nucleotide sequence ID" value="NZ_JACOGD010000002.1"/>
</dbReference>
<keyword evidence="3" id="KW-1185">Reference proteome</keyword>
<dbReference type="Pfam" id="PF03886">
    <property type="entry name" value="ABC_trans_aux"/>
    <property type="match status" value="1"/>
</dbReference>
<reference evidence="2 3" key="1">
    <citation type="submission" date="2020-08" db="EMBL/GenBank/DDBJ databases">
        <title>Novel species isolated from subtropical streams in China.</title>
        <authorList>
            <person name="Lu H."/>
        </authorList>
    </citation>
    <scope>NUCLEOTIDE SEQUENCE [LARGE SCALE GENOMIC DNA]</scope>
    <source>
        <strain evidence="2 3">CY22W</strain>
    </source>
</reference>